<reference evidence="1" key="1">
    <citation type="journal article" date="2015" name="Nature">
        <title>Complex archaea that bridge the gap between prokaryotes and eukaryotes.</title>
        <authorList>
            <person name="Spang A."/>
            <person name="Saw J.H."/>
            <person name="Jorgensen S.L."/>
            <person name="Zaremba-Niedzwiedzka K."/>
            <person name="Martijn J."/>
            <person name="Lind A.E."/>
            <person name="van Eijk R."/>
            <person name="Schleper C."/>
            <person name="Guy L."/>
            <person name="Ettema T.J."/>
        </authorList>
    </citation>
    <scope>NUCLEOTIDE SEQUENCE</scope>
</reference>
<dbReference type="EMBL" id="LAZR01067396">
    <property type="protein sequence ID" value="KKK51669.1"/>
    <property type="molecule type" value="Genomic_DNA"/>
</dbReference>
<name>A0A0F8YC07_9ZZZZ</name>
<dbReference type="AlphaFoldDB" id="A0A0F8YC07"/>
<sequence>NCVELDRCFVYCLDSDCDYFNLLLLARTPTPDFRRTVIEWVESISEEDLRGLLEKGVVCGEQSFCMNFCGSDDCLFKRLIRDLCAISEFAA</sequence>
<evidence type="ECO:0000313" key="1">
    <source>
        <dbReference type="EMBL" id="KKK51669.1"/>
    </source>
</evidence>
<feature type="non-terminal residue" evidence="1">
    <location>
        <position position="1"/>
    </location>
</feature>
<accession>A0A0F8YC07</accession>
<comment type="caution">
    <text evidence="1">The sequence shown here is derived from an EMBL/GenBank/DDBJ whole genome shotgun (WGS) entry which is preliminary data.</text>
</comment>
<protein>
    <submittedName>
        <fullName evidence="1">Uncharacterized protein</fullName>
    </submittedName>
</protein>
<gene>
    <name evidence="1" type="ORF">LCGC14_3112650</name>
</gene>
<proteinExistence type="predicted"/>
<organism evidence="1">
    <name type="scientific">marine sediment metagenome</name>
    <dbReference type="NCBI Taxonomy" id="412755"/>
    <lineage>
        <taxon>unclassified sequences</taxon>
        <taxon>metagenomes</taxon>
        <taxon>ecological metagenomes</taxon>
    </lineage>
</organism>